<dbReference type="InterPro" id="IPR013538">
    <property type="entry name" value="ASHA1/2-like_C"/>
</dbReference>
<evidence type="ECO:0000313" key="4">
    <source>
        <dbReference type="Proteomes" id="UP001319200"/>
    </source>
</evidence>
<accession>A0AAP2GLL3</accession>
<dbReference type="CDD" id="cd07826">
    <property type="entry name" value="SRPBCC_CalC_Aha1-like_9"/>
    <property type="match status" value="1"/>
</dbReference>
<proteinExistence type="inferred from homology"/>
<comment type="caution">
    <text evidence="3">The sequence shown here is derived from an EMBL/GenBank/DDBJ whole genome shotgun (WGS) entry which is preliminary data.</text>
</comment>
<protein>
    <submittedName>
        <fullName evidence="3">SRPBCC family protein</fullName>
    </submittedName>
</protein>
<dbReference type="InterPro" id="IPR023393">
    <property type="entry name" value="START-like_dom_sf"/>
</dbReference>
<reference evidence="3 4" key="1">
    <citation type="submission" date="2021-05" db="EMBL/GenBank/DDBJ databases">
        <title>A Polyphasic approach of four new species of the genus Ohtaekwangia: Ohtaekwangia histidinii sp. nov., Ohtaekwangia cretensis sp. nov., Ohtaekwangia indiensis sp. nov., Ohtaekwangia reichenbachii sp. nov. from diverse environment.</title>
        <authorList>
            <person name="Octaviana S."/>
        </authorList>
    </citation>
    <scope>NUCLEOTIDE SEQUENCE [LARGE SCALE GENOMIC DNA]</scope>
    <source>
        <strain evidence="3 4">PWU4</strain>
    </source>
</reference>
<dbReference type="AlphaFoldDB" id="A0AAP2GLL3"/>
<dbReference type="Proteomes" id="UP001319200">
    <property type="component" value="Unassembled WGS sequence"/>
</dbReference>
<dbReference type="RefSeq" id="WP_254168701.1">
    <property type="nucleotide sequence ID" value="NZ_JAHESF010000037.1"/>
</dbReference>
<name>A0AAP2GLL3_9BACT</name>
<dbReference type="Pfam" id="PF08327">
    <property type="entry name" value="AHSA1"/>
    <property type="match status" value="1"/>
</dbReference>
<keyword evidence="4" id="KW-1185">Reference proteome</keyword>
<dbReference type="EMBL" id="JAHESF010000037">
    <property type="protein sequence ID" value="MBT1700239.1"/>
    <property type="molecule type" value="Genomic_DNA"/>
</dbReference>
<evidence type="ECO:0000259" key="2">
    <source>
        <dbReference type="Pfam" id="PF08327"/>
    </source>
</evidence>
<sequence length="168" mass="19187">MKATAQKNPTLITAEPNSLEVIVTREFEASPEKVFRAYTDPKILVQWWGPRSTKMRFEKFEPRDGGSYRYFHEVASGHEVSFRGVFHEVTAPERIIQTFEFEGLPERGHVCLETIRFESLPGNRTRVSYQDIFQAVADKEGAMAAGMTTGIIEMHERLDELFESGAIK</sequence>
<evidence type="ECO:0000313" key="3">
    <source>
        <dbReference type="EMBL" id="MBT1700239.1"/>
    </source>
</evidence>
<dbReference type="Gene3D" id="3.30.530.20">
    <property type="match status" value="1"/>
</dbReference>
<evidence type="ECO:0000256" key="1">
    <source>
        <dbReference type="ARBA" id="ARBA00006817"/>
    </source>
</evidence>
<comment type="similarity">
    <text evidence="1">Belongs to the AHA1 family.</text>
</comment>
<feature type="domain" description="Activator of Hsp90 ATPase homologue 1/2-like C-terminal" evidence="2">
    <location>
        <begin position="29"/>
        <end position="163"/>
    </location>
</feature>
<organism evidence="3 4">
    <name type="scientific">Chryseosolibacter histidini</name>
    <dbReference type="NCBI Taxonomy" id="2782349"/>
    <lineage>
        <taxon>Bacteria</taxon>
        <taxon>Pseudomonadati</taxon>
        <taxon>Bacteroidota</taxon>
        <taxon>Cytophagia</taxon>
        <taxon>Cytophagales</taxon>
        <taxon>Chryseotaleaceae</taxon>
        <taxon>Chryseosolibacter</taxon>
    </lineage>
</organism>
<gene>
    <name evidence="3" type="ORF">KK083_25350</name>
</gene>
<dbReference type="SUPFAM" id="SSF55961">
    <property type="entry name" value="Bet v1-like"/>
    <property type="match status" value="1"/>
</dbReference>